<dbReference type="RefSeq" id="WP_171609989.1">
    <property type="nucleotide sequence ID" value="NZ_WHPF01000026.1"/>
</dbReference>
<protein>
    <submittedName>
        <fullName evidence="1">Uncharacterized protein</fullName>
    </submittedName>
</protein>
<comment type="caution">
    <text evidence="1">The sequence shown here is derived from an EMBL/GenBank/DDBJ whole genome shotgun (WGS) entry which is preliminary data.</text>
</comment>
<keyword evidence="2" id="KW-1185">Reference proteome</keyword>
<proteinExistence type="predicted"/>
<evidence type="ECO:0000313" key="2">
    <source>
        <dbReference type="Proteomes" id="UP000598971"/>
    </source>
</evidence>
<accession>A0A8J8FKK4</accession>
<gene>
    <name evidence="1" type="ORF">GD597_21400</name>
</gene>
<dbReference type="EMBL" id="WHPF01000026">
    <property type="protein sequence ID" value="NNV58034.1"/>
    <property type="molecule type" value="Genomic_DNA"/>
</dbReference>
<sequence length="185" mass="20800">MKTIPGLLFLLIIGCADNKPKADNQTLDFGSFSIVTPNGWTKIKAQGADSYIGRIAIDNTDTIDFDLGWYSNTLTESEPQIIERSMLKYMDVLDTSQFIIIESRKGIDPDKFRKNNISWDTIDGRKAKIVYPIQSGIGTTGIYIDSLWQGGADVERFNLYGVNLKPANEKLFLLALKTIKFHKTK</sequence>
<name>A0A8J8FKK4_9BACT</name>
<organism evidence="1 2">
    <name type="scientific">Limnovirga soli</name>
    <dbReference type="NCBI Taxonomy" id="2656915"/>
    <lineage>
        <taxon>Bacteria</taxon>
        <taxon>Pseudomonadati</taxon>
        <taxon>Bacteroidota</taxon>
        <taxon>Chitinophagia</taxon>
        <taxon>Chitinophagales</taxon>
        <taxon>Chitinophagaceae</taxon>
        <taxon>Limnovirga</taxon>
    </lineage>
</organism>
<evidence type="ECO:0000313" key="1">
    <source>
        <dbReference type="EMBL" id="NNV58034.1"/>
    </source>
</evidence>
<dbReference type="PROSITE" id="PS51257">
    <property type="entry name" value="PROKAR_LIPOPROTEIN"/>
    <property type="match status" value="1"/>
</dbReference>
<dbReference type="Proteomes" id="UP000598971">
    <property type="component" value="Unassembled WGS sequence"/>
</dbReference>
<dbReference type="AlphaFoldDB" id="A0A8J8FKK4"/>
<reference evidence="1" key="1">
    <citation type="submission" date="2019-10" db="EMBL/GenBank/DDBJ databases">
        <title>Draft genome sequence of Panacibacter sp. KCS-6.</title>
        <authorList>
            <person name="Yim K.J."/>
        </authorList>
    </citation>
    <scope>NUCLEOTIDE SEQUENCE</scope>
    <source>
        <strain evidence="1">KCS-6</strain>
    </source>
</reference>